<dbReference type="SMART" id="SM00724">
    <property type="entry name" value="TLC"/>
    <property type="match status" value="1"/>
</dbReference>
<feature type="transmembrane region" description="Helical" evidence="6">
    <location>
        <begin position="88"/>
        <end position="109"/>
    </location>
</feature>
<sequence length="311" mass="35755">METSIARLMNLQPPGAFWNRIVDTLAVKGLVESPKILSNLHSVLYVALFYHLVFLVSKWILFPPLVQWRLAHSKDHSHRGRRGLVNQAALHFVSLVQSVVILYVCVKYCRTHGRNTTHPTAQLRVFHHEVETDVICVFAIGYFVWDAVISVFYSSLPFVLHGAVSAVMFSIGLKPYIQFYAPAFLMFELSNPFLNFRWFGIKFSPQLSENNQSLTTRLSNFLQLANNVVLIAVFCGSRIVWGWYQIFRLCSDFWQVRHDPRFLTLETLTIVSGNLILDILNLVWFCKMLSVAKRIISKRGRVQDKPATEAH</sequence>
<evidence type="ECO:0000256" key="6">
    <source>
        <dbReference type="SAM" id="Phobius"/>
    </source>
</evidence>
<evidence type="ECO:0000256" key="4">
    <source>
        <dbReference type="ARBA" id="ARBA00023136"/>
    </source>
</evidence>
<keyword evidence="3 6" id="KW-1133">Transmembrane helix</keyword>
<keyword evidence="2 5" id="KW-0812">Transmembrane</keyword>
<feature type="transmembrane region" description="Helical" evidence="6">
    <location>
        <begin position="224"/>
        <end position="247"/>
    </location>
</feature>
<proteinExistence type="predicted"/>
<feature type="transmembrane region" description="Helical" evidence="6">
    <location>
        <begin position="130"/>
        <end position="152"/>
    </location>
</feature>
<dbReference type="PANTHER" id="PTHR13439:SF6">
    <property type="entry name" value="AAR085WP"/>
    <property type="match status" value="1"/>
</dbReference>
<dbReference type="InterPro" id="IPR006634">
    <property type="entry name" value="TLC-dom"/>
</dbReference>
<dbReference type="InterPro" id="IPR050846">
    <property type="entry name" value="TLCD"/>
</dbReference>
<dbReference type="PROSITE" id="PS50922">
    <property type="entry name" value="TLC"/>
    <property type="match status" value="1"/>
</dbReference>
<evidence type="ECO:0000313" key="9">
    <source>
        <dbReference type="Proteomes" id="UP000054304"/>
    </source>
</evidence>
<evidence type="ECO:0000259" key="7">
    <source>
        <dbReference type="PROSITE" id="PS50922"/>
    </source>
</evidence>
<dbReference type="OrthoDB" id="10266980at2759"/>
<feature type="transmembrane region" description="Helical" evidence="6">
    <location>
        <begin position="267"/>
        <end position="289"/>
    </location>
</feature>
<protein>
    <submittedName>
        <fullName evidence="8">LALA0S01e14114g1_1</fullName>
    </submittedName>
</protein>
<keyword evidence="9" id="KW-1185">Reference proteome</keyword>
<dbReference type="Proteomes" id="UP000054304">
    <property type="component" value="Unassembled WGS sequence"/>
</dbReference>
<dbReference type="EMBL" id="LN736360">
    <property type="protein sequence ID" value="CEP60578.1"/>
    <property type="molecule type" value="Genomic_DNA"/>
</dbReference>
<dbReference type="AlphaFoldDB" id="A0A0C7N560"/>
<reference evidence="8 9" key="1">
    <citation type="submission" date="2014-12" db="EMBL/GenBank/DDBJ databases">
        <authorList>
            <person name="Neuveglise Cecile"/>
        </authorList>
    </citation>
    <scope>NUCLEOTIDE SEQUENCE [LARGE SCALE GENOMIC DNA]</scope>
    <source>
        <strain evidence="8 9">CBS 12615</strain>
    </source>
</reference>
<dbReference type="GeneID" id="34683975"/>
<evidence type="ECO:0000256" key="5">
    <source>
        <dbReference type="PROSITE-ProRule" id="PRU00205"/>
    </source>
</evidence>
<name>A0A0C7N560_9SACH</name>
<evidence type="ECO:0000256" key="2">
    <source>
        <dbReference type="ARBA" id="ARBA00022692"/>
    </source>
</evidence>
<organism evidence="8 9">
    <name type="scientific">Lachancea lanzarotensis</name>
    <dbReference type="NCBI Taxonomy" id="1245769"/>
    <lineage>
        <taxon>Eukaryota</taxon>
        <taxon>Fungi</taxon>
        <taxon>Dikarya</taxon>
        <taxon>Ascomycota</taxon>
        <taxon>Saccharomycotina</taxon>
        <taxon>Saccharomycetes</taxon>
        <taxon>Saccharomycetales</taxon>
        <taxon>Saccharomycetaceae</taxon>
        <taxon>Lachancea</taxon>
    </lineage>
</organism>
<dbReference type="HOGENOM" id="CLU_034597_0_1_1"/>
<feature type="domain" description="TLC" evidence="7">
    <location>
        <begin position="80"/>
        <end position="297"/>
    </location>
</feature>
<gene>
    <name evidence="8" type="ORF">LALA0_S01e14114g</name>
</gene>
<evidence type="ECO:0000256" key="3">
    <source>
        <dbReference type="ARBA" id="ARBA00022989"/>
    </source>
</evidence>
<dbReference type="PANTHER" id="PTHR13439">
    <property type="entry name" value="CT120 PROTEIN"/>
    <property type="match status" value="1"/>
</dbReference>
<dbReference type="RefSeq" id="XP_022626820.1">
    <property type="nucleotide sequence ID" value="XM_022774755.1"/>
</dbReference>
<accession>A0A0C7N560</accession>
<evidence type="ECO:0000256" key="1">
    <source>
        <dbReference type="ARBA" id="ARBA00004141"/>
    </source>
</evidence>
<dbReference type="GO" id="GO:0016020">
    <property type="term" value="C:membrane"/>
    <property type="evidence" value="ECO:0007669"/>
    <property type="project" value="UniProtKB-SubCell"/>
</dbReference>
<dbReference type="Pfam" id="PF03798">
    <property type="entry name" value="TRAM_LAG1_CLN8"/>
    <property type="match status" value="1"/>
</dbReference>
<comment type="subcellular location">
    <subcellularLocation>
        <location evidence="1">Membrane</location>
        <topology evidence="1">Multi-pass membrane protein</topology>
    </subcellularLocation>
</comment>
<keyword evidence="4 5" id="KW-0472">Membrane</keyword>
<feature type="transmembrane region" description="Helical" evidence="6">
    <location>
        <begin position="43"/>
        <end position="62"/>
    </location>
</feature>
<dbReference type="GO" id="GO:0005783">
    <property type="term" value="C:endoplasmic reticulum"/>
    <property type="evidence" value="ECO:0007669"/>
    <property type="project" value="TreeGrafter"/>
</dbReference>
<evidence type="ECO:0000313" key="8">
    <source>
        <dbReference type="EMBL" id="CEP60578.1"/>
    </source>
</evidence>
<dbReference type="GO" id="GO:0055088">
    <property type="term" value="P:lipid homeostasis"/>
    <property type="evidence" value="ECO:0007669"/>
    <property type="project" value="TreeGrafter"/>
</dbReference>